<dbReference type="AlphaFoldDB" id="A0A1Q5UDY2"/>
<evidence type="ECO:0000256" key="3">
    <source>
        <dbReference type="ARBA" id="ARBA00022833"/>
    </source>
</evidence>
<keyword evidence="9" id="KW-1185">Reference proteome</keyword>
<proteinExistence type="predicted"/>
<reference evidence="8 9" key="1">
    <citation type="submission" date="2016-10" db="EMBL/GenBank/DDBJ databases">
        <title>Genome sequence of the ascomycete fungus Penicillium subrubescens.</title>
        <authorList>
            <person name="De Vries R.P."/>
            <person name="Peng M."/>
            <person name="Dilokpimol A."/>
            <person name="Hilden K."/>
            <person name="Makela M.R."/>
            <person name="Grigoriev I."/>
            <person name="Riley R."/>
            <person name="Granchi Z."/>
        </authorList>
    </citation>
    <scope>NUCLEOTIDE SEQUENCE [LARGE SCALE GENOMIC DNA]</scope>
    <source>
        <strain evidence="8 9">CBS 132785</strain>
    </source>
</reference>
<evidence type="ECO:0000313" key="9">
    <source>
        <dbReference type="Proteomes" id="UP000186955"/>
    </source>
</evidence>
<dbReference type="Proteomes" id="UP000186955">
    <property type="component" value="Unassembled WGS sequence"/>
</dbReference>
<organism evidence="8 9">
    <name type="scientific">Penicillium subrubescens</name>
    <dbReference type="NCBI Taxonomy" id="1316194"/>
    <lineage>
        <taxon>Eukaryota</taxon>
        <taxon>Fungi</taxon>
        <taxon>Dikarya</taxon>
        <taxon>Ascomycota</taxon>
        <taxon>Pezizomycotina</taxon>
        <taxon>Eurotiomycetes</taxon>
        <taxon>Eurotiomycetidae</taxon>
        <taxon>Eurotiales</taxon>
        <taxon>Aspergillaceae</taxon>
        <taxon>Penicillium</taxon>
    </lineage>
</organism>
<accession>A0A1Q5UDY2</accession>
<evidence type="ECO:0000256" key="7">
    <source>
        <dbReference type="ARBA" id="ARBA00023242"/>
    </source>
</evidence>
<dbReference type="GO" id="GO:0043565">
    <property type="term" value="F:sequence-specific DNA binding"/>
    <property type="evidence" value="ECO:0007669"/>
    <property type="project" value="TreeGrafter"/>
</dbReference>
<dbReference type="PANTHER" id="PTHR47782:SF12">
    <property type="entry name" value="ZN(II)2CYS6 TRANSCRIPTION FACTOR (EUROFUNG)"/>
    <property type="match status" value="1"/>
</dbReference>
<keyword evidence="2" id="KW-0479">Metal-binding</keyword>
<keyword evidence="4" id="KW-0805">Transcription regulation</keyword>
<dbReference type="GO" id="GO:0045944">
    <property type="term" value="P:positive regulation of transcription by RNA polymerase II"/>
    <property type="evidence" value="ECO:0007669"/>
    <property type="project" value="TreeGrafter"/>
</dbReference>
<dbReference type="GO" id="GO:0046872">
    <property type="term" value="F:metal ion binding"/>
    <property type="evidence" value="ECO:0007669"/>
    <property type="project" value="UniProtKB-KW"/>
</dbReference>
<keyword evidence="7" id="KW-0539">Nucleus</keyword>
<dbReference type="InterPro" id="IPR052202">
    <property type="entry name" value="Yeast_MetPath_Reg"/>
</dbReference>
<evidence type="ECO:0000256" key="1">
    <source>
        <dbReference type="ARBA" id="ARBA00004123"/>
    </source>
</evidence>
<comment type="subcellular location">
    <subcellularLocation>
        <location evidence="1">Nucleus</location>
    </subcellularLocation>
</comment>
<protein>
    <recommendedName>
        <fullName evidence="10">Transcription factor domain-containing protein</fullName>
    </recommendedName>
</protein>
<evidence type="ECO:0000256" key="4">
    <source>
        <dbReference type="ARBA" id="ARBA00023015"/>
    </source>
</evidence>
<keyword evidence="6" id="KW-0804">Transcription</keyword>
<dbReference type="STRING" id="1316194.A0A1Q5UDY2"/>
<dbReference type="CDD" id="cd12148">
    <property type="entry name" value="fungal_TF_MHR"/>
    <property type="match status" value="1"/>
</dbReference>
<keyword evidence="3" id="KW-0862">Zinc</keyword>
<keyword evidence="5" id="KW-0238">DNA-binding</keyword>
<dbReference type="GO" id="GO:0005634">
    <property type="term" value="C:nucleus"/>
    <property type="evidence" value="ECO:0007669"/>
    <property type="project" value="UniProtKB-SubCell"/>
</dbReference>
<dbReference type="EMBL" id="MNBE01000313">
    <property type="protein sequence ID" value="OKP10688.1"/>
    <property type="molecule type" value="Genomic_DNA"/>
</dbReference>
<dbReference type="OrthoDB" id="189997at2759"/>
<sequence length="291" mass="33033">MLRSDFAKIDSSRTWREHMLEELETWRSQVERLSHRATRGYLSDRWVGMAYNYTIALLHQPTKENVCNGFGDRSIQASTQLALTFRAFQKDRQTAQLWPGLLSQFTVGVTILYCFWATPPGYRTPAYRAAEVSEALRACSTALAILSERWTQAEPLRDVFDILAKEIPTHENPDMSSSSKPITSDSVALIKSHMHVIQEISRNRVVLRMLQEIMTDDFPSSPQDYLQQTDSPRGNHLCSEHCAMFHGTTFFDSMMNLSSDSHNVTGGELNDTYAAFDDSIIFPALFGSAEF</sequence>
<evidence type="ECO:0000256" key="5">
    <source>
        <dbReference type="ARBA" id="ARBA00023125"/>
    </source>
</evidence>
<dbReference type="PANTHER" id="PTHR47782">
    <property type="entry name" value="ZN(II)2CYS6 TRANSCRIPTION FACTOR (EUROFUNG)-RELATED"/>
    <property type="match status" value="1"/>
</dbReference>
<evidence type="ECO:0008006" key="10">
    <source>
        <dbReference type="Google" id="ProtNLM"/>
    </source>
</evidence>
<name>A0A1Q5UDY2_9EURO</name>
<comment type="caution">
    <text evidence="8">The sequence shown here is derived from an EMBL/GenBank/DDBJ whole genome shotgun (WGS) entry which is preliminary data.</text>
</comment>
<dbReference type="GO" id="GO:0000981">
    <property type="term" value="F:DNA-binding transcription factor activity, RNA polymerase II-specific"/>
    <property type="evidence" value="ECO:0007669"/>
    <property type="project" value="TreeGrafter"/>
</dbReference>
<gene>
    <name evidence="8" type="ORF">PENSUB_3991</name>
</gene>
<evidence type="ECO:0000313" key="8">
    <source>
        <dbReference type="EMBL" id="OKP10688.1"/>
    </source>
</evidence>
<evidence type="ECO:0000256" key="2">
    <source>
        <dbReference type="ARBA" id="ARBA00022723"/>
    </source>
</evidence>
<evidence type="ECO:0000256" key="6">
    <source>
        <dbReference type="ARBA" id="ARBA00023163"/>
    </source>
</evidence>